<dbReference type="EMBL" id="PVTD01000005">
    <property type="protein sequence ID" value="PRY23153.1"/>
    <property type="molecule type" value="Genomic_DNA"/>
</dbReference>
<sequence>MVTNGKPGTGGFQKIGSVPVPEAVSWRDAQAKAALDQIARDLDAGKIMRGSALAELRPVQFRDWQTSLDEWLERQLEAGRGFARWTTYAVLQHVIRRVNDDGEAWPGRERLCAAAGCVANSARRALRELETCGVLEPNAGKKGSHGPRVLRFSWPLPDLPPKQPDGSLGSAPAGQPAPRQPSGSLGTKTQGNRTVRPKEPDGSAKGTGRSP</sequence>
<proteinExistence type="predicted"/>
<feature type="region of interest" description="Disordered" evidence="1">
    <location>
        <begin position="136"/>
        <end position="211"/>
    </location>
</feature>
<feature type="compositionally biased region" description="Polar residues" evidence="1">
    <location>
        <begin position="181"/>
        <end position="193"/>
    </location>
</feature>
<evidence type="ECO:0008006" key="4">
    <source>
        <dbReference type="Google" id="ProtNLM"/>
    </source>
</evidence>
<comment type="caution">
    <text evidence="2">The sequence shown here is derived from an EMBL/GenBank/DDBJ whole genome shotgun (WGS) entry which is preliminary data.</text>
</comment>
<evidence type="ECO:0000313" key="2">
    <source>
        <dbReference type="EMBL" id="PRY23153.1"/>
    </source>
</evidence>
<reference evidence="2 3" key="1">
    <citation type="submission" date="2018-03" db="EMBL/GenBank/DDBJ databases">
        <title>Genomic Encyclopedia of Archaeal and Bacterial Type Strains, Phase II (KMG-II): from individual species to whole genera.</title>
        <authorList>
            <person name="Goeker M."/>
        </authorList>
    </citation>
    <scope>NUCLEOTIDE SEQUENCE [LARGE SCALE GENOMIC DNA]</scope>
    <source>
        <strain evidence="2 3">DSM 29328</strain>
    </source>
</reference>
<protein>
    <recommendedName>
        <fullName evidence="4">Helix-turn-helix protein</fullName>
    </recommendedName>
</protein>
<gene>
    <name evidence="2" type="ORF">CLV78_105207</name>
</gene>
<name>A0A2T0RPY7_9RHOB</name>
<keyword evidence="3" id="KW-1185">Reference proteome</keyword>
<organism evidence="2 3">
    <name type="scientific">Aliiruegeria haliotis</name>
    <dbReference type="NCBI Taxonomy" id="1280846"/>
    <lineage>
        <taxon>Bacteria</taxon>
        <taxon>Pseudomonadati</taxon>
        <taxon>Pseudomonadota</taxon>
        <taxon>Alphaproteobacteria</taxon>
        <taxon>Rhodobacterales</taxon>
        <taxon>Roseobacteraceae</taxon>
        <taxon>Aliiruegeria</taxon>
    </lineage>
</organism>
<dbReference type="AlphaFoldDB" id="A0A2T0RPY7"/>
<accession>A0A2T0RPY7</accession>
<evidence type="ECO:0000313" key="3">
    <source>
        <dbReference type="Proteomes" id="UP000239480"/>
    </source>
</evidence>
<dbReference type="Proteomes" id="UP000239480">
    <property type="component" value="Unassembled WGS sequence"/>
</dbReference>
<evidence type="ECO:0000256" key="1">
    <source>
        <dbReference type="SAM" id="MobiDB-lite"/>
    </source>
</evidence>